<proteinExistence type="predicted"/>
<evidence type="ECO:0000313" key="2">
    <source>
        <dbReference type="EMBL" id="KAK2029660.1"/>
    </source>
</evidence>
<keyword evidence="3" id="KW-1185">Reference proteome</keyword>
<comment type="caution">
    <text evidence="2">The sequence shown here is derived from an EMBL/GenBank/DDBJ whole genome shotgun (WGS) entry which is preliminary data.</text>
</comment>
<protein>
    <submittedName>
        <fullName evidence="2">Uncharacterized protein</fullName>
    </submittedName>
</protein>
<evidence type="ECO:0000313" key="3">
    <source>
        <dbReference type="Proteomes" id="UP001232148"/>
    </source>
</evidence>
<dbReference type="EMBL" id="MU842861">
    <property type="protein sequence ID" value="KAK2029660.1"/>
    <property type="molecule type" value="Genomic_DNA"/>
</dbReference>
<reference evidence="2" key="1">
    <citation type="submission" date="2021-06" db="EMBL/GenBank/DDBJ databases">
        <title>Comparative genomics, transcriptomics and evolutionary studies reveal genomic signatures of adaptation to plant cell wall in hemibiotrophic fungi.</title>
        <authorList>
            <consortium name="DOE Joint Genome Institute"/>
            <person name="Baroncelli R."/>
            <person name="Diaz J.F."/>
            <person name="Benocci T."/>
            <person name="Peng M."/>
            <person name="Battaglia E."/>
            <person name="Haridas S."/>
            <person name="Andreopoulos W."/>
            <person name="Labutti K."/>
            <person name="Pangilinan J."/>
            <person name="Floch G.L."/>
            <person name="Makela M.R."/>
            <person name="Henrissat B."/>
            <person name="Grigoriev I.V."/>
            <person name="Crouch J.A."/>
            <person name="De Vries R.P."/>
            <person name="Sukno S.A."/>
            <person name="Thon M.R."/>
        </authorList>
    </citation>
    <scope>NUCLEOTIDE SEQUENCE</scope>
    <source>
        <strain evidence="2">MAFF235873</strain>
    </source>
</reference>
<name>A0AAD9HIC5_9PEZI</name>
<feature type="region of interest" description="Disordered" evidence="1">
    <location>
        <begin position="1"/>
        <end position="20"/>
    </location>
</feature>
<sequence length="149" mass="15822">MLESGASISSQPGRGREGSYLGAADLSVKGNEDVPPTETQTGASRYVGLDKAPKCVTGTITGDGNLRPACAPTFELLGASNHKFNDMAVTWRPGARSVNDEHVTSTRTIGHPIKKGFVRGTHRGEIVSVMVVIFGNTFECRYPDSVIGE</sequence>
<dbReference type="AlphaFoldDB" id="A0AAD9HIC5"/>
<organism evidence="2 3">
    <name type="scientific">Colletotrichum zoysiae</name>
    <dbReference type="NCBI Taxonomy" id="1216348"/>
    <lineage>
        <taxon>Eukaryota</taxon>
        <taxon>Fungi</taxon>
        <taxon>Dikarya</taxon>
        <taxon>Ascomycota</taxon>
        <taxon>Pezizomycotina</taxon>
        <taxon>Sordariomycetes</taxon>
        <taxon>Hypocreomycetidae</taxon>
        <taxon>Glomerellales</taxon>
        <taxon>Glomerellaceae</taxon>
        <taxon>Colletotrichum</taxon>
        <taxon>Colletotrichum graminicola species complex</taxon>
    </lineage>
</organism>
<gene>
    <name evidence="2" type="ORF">LX32DRAFT_351620</name>
</gene>
<feature type="compositionally biased region" description="Polar residues" evidence="1">
    <location>
        <begin position="1"/>
        <end position="12"/>
    </location>
</feature>
<accession>A0AAD9HIC5</accession>
<dbReference type="Proteomes" id="UP001232148">
    <property type="component" value="Unassembled WGS sequence"/>
</dbReference>
<evidence type="ECO:0000256" key="1">
    <source>
        <dbReference type="SAM" id="MobiDB-lite"/>
    </source>
</evidence>